<feature type="compositionally biased region" description="Basic and acidic residues" evidence="1">
    <location>
        <begin position="105"/>
        <end position="120"/>
    </location>
</feature>
<dbReference type="PROSITE" id="PS00036">
    <property type="entry name" value="BZIP_BASIC"/>
    <property type="match status" value="1"/>
</dbReference>
<gene>
    <name evidence="3" type="ORF">BJY01DRAFT_256041</name>
</gene>
<dbReference type="InterPro" id="IPR046347">
    <property type="entry name" value="bZIP_sf"/>
</dbReference>
<protein>
    <recommendedName>
        <fullName evidence="2">BZIP domain-containing protein</fullName>
    </recommendedName>
</protein>
<keyword evidence="4" id="KW-1185">Reference proteome</keyword>
<evidence type="ECO:0000313" key="3">
    <source>
        <dbReference type="EMBL" id="KAL2826331.1"/>
    </source>
</evidence>
<dbReference type="Gene3D" id="1.20.5.170">
    <property type="match status" value="1"/>
</dbReference>
<dbReference type="SMART" id="SM00338">
    <property type="entry name" value="BRLZ"/>
    <property type="match status" value="1"/>
</dbReference>
<evidence type="ECO:0000259" key="2">
    <source>
        <dbReference type="PROSITE" id="PS50217"/>
    </source>
</evidence>
<feature type="compositionally biased region" description="Polar residues" evidence="1">
    <location>
        <begin position="90"/>
        <end position="99"/>
    </location>
</feature>
<accession>A0ABR4IF30</accession>
<evidence type="ECO:0000313" key="4">
    <source>
        <dbReference type="Proteomes" id="UP001610446"/>
    </source>
</evidence>
<reference evidence="3 4" key="1">
    <citation type="submission" date="2024-07" db="EMBL/GenBank/DDBJ databases">
        <title>Section-level genome sequencing and comparative genomics of Aspergillus sections Usti and Cavernicolus.</title>
        <authorList>
            <consortium name="Lawrence Berkeley National Laboratory"/>
            <person name="Nybo J.L."/>
            <person name="Vesth T.C."/>
            <person name="Theobald S."/>
            <person name="Frisvad J.C."/>
            <person name="Larsen T.O."/>
            <person name="Kjaerboelling I."/>
            <person name="Rothschild-Mancinelli K."/>
            <person name="Lyhne E.K."/>
            <person name="Kogle M.E."/>
            <person name="Barry K."/>
            <person name="Clum A."/>
            <person name="Na H."/>
            <person name="Ledsgaard L."/>
            <person name="Lin J."/>
            <person name="Lipzen A."/>
            <person name="Kuo A."/>
            <person name="Riley R."/>
            <person name="Mondo S."/>
            <person name="Labutti K."/>
            <person name="Haridas S."/>
            <person name="Pangalinan J."/>
            <person name="Salamov A.A."/>
            <person name="Simmons B.A."/>
            <person name="Magnuson J.K."/>
            <person name="Chen J."/>
            <person name="Drula E."/>
            <person name="Henrissat B."/>
            <person name="Wiebenga A."/>
            <person name="Lubbers R.J."/>
            <person name="Gomes A.C."/>
            <person name="Makela M.R."/>
            <person name="Stajich J."/>
            <person name="Grigoriev I.V."/>
            <person name="Mortensen U.H."/>
            <person name="De Vries R.P."/>
            <person name="Baker S.E."/>
            <person name="Andersen M.R."/>
        </authorList>
    </citation>
    <scope>NUCLEOTIDE SEQUENCE [LARGE SCALE GENOMIC DNA]</scope>
    <source>
        <strain evidence="3 4">CBS 123904</strain>
    </source>
</reference>
<proteinExistence type="predicted"/>
<sequence>MDNYVYSDIQTPYSASSPLGMPWGSKTQFQNDINYIGVYQDGSTHLPPPSTTSMSFGYTIPADIAAFSPPVTPSHPALLADISLPPMHSKNGQTNNAQSVKRRMQNREAQRRFRERKDEQQQILEQKAAKLEARIAELSTGLSRKFEEESQILKEKEALAREVRELRERWLVIERLLQGQSGQQALATLLSGVASSPDTSSSPANEP</sequence>
<dbReference type="PROSITE" id="PS50217">
    <property type="entry name" value="BZIP"/>
    <property type="match status" value="1"/>
</dbReference>
<comment type="caution">
    <text evidence="3">The sequence shown here is derived from an EMBL/GenBank/DDBJ whole genome shotgun (WGS) entry which is preliminary data.</text>
</comment>
<dbReference type="SUPFAM" id="SSF57959">
    <property type="entry name" value="Leucine zipper domain"/>
    <property type="match status" value="1"/>
</dbReference>
<evidence type="ECO:0000256" key="1">
    <source>
        <dbReference type="SAM" id="MobiDB-lite"/>
    </source>
</evidence>
<dbReference type="CDD" id="cd14688">
    <property type="entry name" value="bZIP_YAP"/>
    <property type="match status" value="1"/>
</dbReference>
<feature type="region of interest" description="Disordered" evidence="1">
    <location>
        <begin position="86"/>
        <end position="120"/>
    </location>
</feature>
<dbReference type="Pfam" id="PF00170">
    <property type="entry name" value="bZIP_1"/>
    <property type="match status" value="1"/>
</dbReference>
<dbReference type="EMBL" id="JBFXLU010000450">
    <property type="protein sequence ID" value="KAL2826331.1"/>
    <property type="molecule type" value="Genomic_DNA"/>
</dbReference>
<dbReference type="InterPro" id="IPR004827">
    <property type="entry name" value="bZIP"/>
</dbReference>
<name>A0ABR4IF30_9EURO</name>
<dbReference type="Proteomes" id="UP001610446">
    <property type="component" value="Unassembled WGS sequence"/>
</dbReference>
<feature type="domain" description="BZIP" evidence="2">
    <location>
        <begin position="96"/>
        <end position="159"/>
    </location>
</feature>
<organism evidence="3 4">
    <name type="scientific">Aspergillus pseudoustus</name>
    <dbReference type="NCBI Taxonomy" id="1810923"/>
    <lineage>
        <taxon>Eukaryota</taxon>
        <taxon>Fungi</taxon>
        <taxon>Dikarya</taxon>
        <taxon>Ascomycota</taxon>
        <taxon>Pezizomycotina</taxon>
        <taxon>Eurotiomycetes</taxon>
        <taxon>Eurotiomycetidae</taxon>
        <taxon>Eurotiales</taxon>
        <taxon>Aspergillaceae</taxon>
        <taxon>Aspergillus</taxon>
        <taxon>Aspergillus subgen. Nidulantes</taxon>
    </lineage>
</organism>